<dbReference type="EMBL" id="CBLX010000003">
    <property type="protein sequence ID" value="CDG38171.1"/>
    <property type="molecule type" value="Genomic_DNA"/>
</dbReference>
<proteinExistence type="predicted"/>
<sequence>MLITQISGLPRENFGSIQNQGRAGTGRIRLVRFLPNM</sequence>
<gene>
    <name evidence="1" type="ORF">ASAP_0126</name>
</gene>
<evidence type="ECO:0000313" key="2">
    <source>
        <dbReference type="Proteomes" id="UP000027583"/>
    </source>
</evidence>
<comment type="caution">
    <text evidence="1">The sequence shown here is derived from an EMBL/GenBank/DDBJ whole genome shotgun (WGS) entry which is preliminary data.</text>
</comment>
<protein>
    <submittedName>
        <fullName evidence="1">Uncharacterized protein</fullName>
    </submittedName>
</protein>
<dbReference type="Proteomes" id="UP000027583">
    <property type="component" value="Unassembled WGS sequence"/>
</dbReference>
<name>A0A060QG10_9PROT</name>
<accession>A0A060QG10</accession>
<dbReference type="AlphaFoldDB" id="A0A060QG10"/>
<evidence type="ECO:0000313" key="1">
    <source>
        <dbReference type="EMBL" id="CDG38171.1"/>
    </source>
</evidence>
<reference evidence="1 2" key="2">
    <citation type="journal article" date="2014" name="PLoS ONE">
        <title>Evolution of mitochondria reconstructed from the energy metabolism of living bacteria.</title>
        <authorList>
            <person name="Degli Esposti M."/>
            <person name="Chouaia B."/>
            <person name="Comandatore F."/>
            <person name="Crotti E."/>
            <person name="Sassera D."/>
            <person name="Lievens P.M."/>
            <person name="Daffonchio D."/>
            <person name="Bandi C."/>
        </authorList>
    </citation>
    <scope>NUCLEOTIDE SEQUENCE [LARGE SCALE GENOMIC DNA]</scope>
    <source>
        <strain evidence="1 2">SF2.1</strain>
    </source>
</reference>
<reference evidence="1 2" key="1">
    <citation type="journal article" date="2014" name="Genome Biol. Evol.">
        <title>Acetic acid bacteria genomes reveal functional traits for adaptation to life in insect guts.</title>
        <authorList>
            <person name="Chouaia B."/>
            <person name="Gaiarsa S."/>
            <person name="Crotti E."/>
            <person name="Comandatore F."/>
            <person name="Degli Esposti M."/>
            <person name="Ricci I."/>
            <person name="Alma A."/>
            <person name="Favia G."/>
            <person name="Bandi C."/>
            <person name="Daffonchio D."/>
        </authorList>
    </citation>
    <scope>NUCLEOTIDE SEQUENCE [LARGE SCALE GENOMIC DNA]</scope>
    <source>
        <strain evidence="1 2">SF2.1</strain>
    </source>
</reference>
<organism evidence="1 2">
    <name type="scientific">Asaia bogorensis</name>
    <dbReference type="NCBI Taxonomy" id="91915"/>
    <lineage>
        <taxon>Bacteria</taxon>
        <taxon>Pseudomonadati</taxon>
        <taxon>Pseudomonadota</taxon>
        <taxon>Alphaproteobacteria</taxon>
        <taxon>Acetobacterales</taxon>
        <taxon>Acetobacteraceae</taxon>
        <taxon>Asaia</taxon>
    </lineage>
</organism>